<name>A0A5R9GQS6_9PROT</name>
<evidence type="ECO:0000313" key="1">
    <source>
        <dbReference type="EMBL" id="TLS68621.1"/>
    </source>
</evidence>
<reference evidence="1 2" key="1">
    <citation type="journal article" date="2019" name="Appl. Environ. Microbiol.">
        <title>Environmental Evidence and Genomic Insight of Iron-oxidizing Bacteria Preference Towards More Corrosion Resistant Stainless Steel at Higher Salinities.</title>
        <authorList>
            <person name="Garrison C.E."/>
            <person name="Price K.A."/>
            <person name="Field E.K."/>
        </authorList>
    </citation>
    <scope>NUCLEOTIDE SEQUENCE [LARGE SCALE GENOMIC DNA]</scope>
    <source>
        <strain evidence="1 2">P3</strain>
    </source>
</reference>
<evidence type="ECO:0000313" key="2">
    <source>
        <dbReference type="Proteomes" id="UP000306585"/>
    </source>
</evidence>
<sequence length="68" mass="7921">MTKRPQQQPQKAPCLSCRHYFVTWDPGRPYGCRAFGFKSSTMPCREVQGASNMICLKYEEKPDPKRPR</sequence>
<keyword evidence="2" id="KW-1185">Reference proteome</keyword>
<dbReference type="Proteomes" id="UP000306585">
    <property type="component" value="Unassembled WGS sequence"/>
</dbReference>
<protein>
    <submittedName>
        <fullName evidence="1">Uracil-DNA glycosylase</fullName>
    </submittedName>
</protein>
<organism evidence="1 2">
    <name type="scientific">Mariprofundus erugo</name>
    <dbReference type="NCBI Taxonomy" id="2528639"/>
    <lineage>
        <taxon>Bacteria</taxon>
        <taxon>Pseudomonadati</taxon>
        <taxon>Pseudomonadota</taxon>
        <taxon>Candidatius Mariprofundia</taxon>
        <taxon>Mariprofundales</taxon>
        <taxon>Mariprofundaceae</taxon>
        <taxon>Mariprofundus</taxon>
    </lineage>
</organism>
<gene>
    <name evidence="1" type="ORF">FEF65_02640</name>
</gene>
<dbReference type="EMBL" id="VBRY01000002">
    <property type="protein sequence ID" value="TLS68621.1"/>
    <property type="molecule type" value="Genomic_DNA"/>
</dbReference>
<dbReference type="OrthoDB" id="9807346at2"/>
<accession>A0A5R9GQS6</accession>
<proteinExistence type="predicted"/>
<comment type="caution">
    <text evidence="1">The sequence shown here is derived from an EMBL/GenBank/DDBJ whole genome shotgun (WGS) entry which is preliminary data.</text>
</comment>
<dbReference type="AlphaFoldDB" id="A0A5R9GQS6"/>